<dbReference type="Gene3D" id="3.60.15.10">
    <property type="entry name" value="Ribonuclease Z/Hydroxyacylglutathione hydrolase-like"/>
    <property type="match status" value="1"/>
</dbReference>
<sequence length="68" mass="7490">MAERTQLGAASLPTEEHQARLDASRILFSDSIIPVAEAGQIEPWSEDHRISDSLRLRPAPGHTRAVCQ</sequence>
<proteinExistence type="predicted"/>
<dbReference type="InterPro" id="IPR036866">
    <property type="entry name" value="RibonucZ/Hydroxyglut_hydro"/>
</dbReference>
<dbReference type="AlphaFoldDB" id="A0A7I7XWG3"/>
<dbReference type="RefSeq" id="WP_085151015.1">
    <property type="nucleotide sequence ID" value="NZ_AP022612.1"/>
</dbReference>
<organism evidence="1 2">
    <name type="scientific">Mycolicibacterium confluentis</name>
    <dbReference type="NCBI Taxonomy" id="28047"/>
    <lineage>
        <taxon>Bacteria</taxon>
        <taxon>Bacillati</taxon>
        <taxon>Actinomycetota</taxon>
        <taxon>Actinomycetes</taxon>
        <taxon>Mycobacteriales</taxon>
        <taxon>Mycobacteriaceae</taxon>
        <taxon>Mycolicibacterium</taxon>
    </lineage>
</organism>
<reference evidence="1" key="1">
    <citation type="journal article" date="2019" name="Emerg. Microbes Infect.">
        <title>Comprehensive subspecies identification of 175 nontuberculous mycobacteria species based on 7547 genomic profiles.</title>
        <authorList>
            <person name="Matsumoto Y."/>
            <person name="Kinjo T."/>
            <person name="Motooka D."/>
            <person name="Nabeya D."/>
            <person name="Jung N."/>
            <person name="Uechi K."/>
            <person name="Horii T."/>
            <person name="Iida T."/>
            <person name="Fujita J."/>
            <person name="Nakamura S."/>
        </authorList>
    </citation>
    <scope>NUCLEOTIDE SEQUENCE [LARGE SCALE GENOMIC DNA]</scope>
    <source>
        <strain evidence="1">JCM 13671</strain>
    </source>
</reference>
<protein>
    <submittedName>
        <fullName evidence="1">Uncharacterized protein</fullName>
    </submittedName>
</protein>
<keyword evidence="2" id="KW-1185">Reference proteome</keyword>
<dbReference type="EMBL" id="AP022612">
    <property type="protein sequence ID" value="BBZ33655.1"/>
    <property type="molecule type" value="Genomic_DNA"/>
</dbReference>
<gene>
    <name evidence="1" type="ORF">MCNF_22600</name>
</gene>
<reference evidence="1" key="2">
    <citation type="submission" date="2020-02" db="EMBL/GenBank/DDBJ databases">
        <authorList>
            <person name="Matsumoto Y."/>
            <person name="Motooka D."/>
            <person name="Nakamura S."/>
        </authorList>
    </citation>
    <scope>NUCLEOTIDE SEQUENCE</scope>
    <source>
        <strain evidence="1">JCM 13671</strain>
    </source>
</reference>
<evidence type="ECO:0000313" key="1">
    <source>
        <dbReference type="EMBL" id="BBZ33655.1"/>
    </source>
</evidence>
<accession>A0A7I7XWG3</accession>
<name>A0A7I7XWG3_9MYCO</name>
<dbReference type="Proteomes" id="UP000466931">
    <property type="component" value="Chromosome"/>
</dbReference>
<evidence type="ECO:0000313" key="2">
    <source>
        <dbReference type="Proteomes" id="UP000466931"/>
    </source>
</evidence>